<evidence type="ECO:0000256" key="1">
    <source>
        <dbReference type="ARBA" id="ARBA00004651"/>
    </source>
</evidence>
<evidence type="ECO:0000313" key="14">
    <source>
        <dbReference type="EMBL" id="TCS83789.1"/>
    </source>
</evidence>
<dbReference type="SUPFAM" id="SSF54631">
    <property type="entry name" value="CBS-domain pair"/>
    <property type="match status" value="1"/>
</dbReference>
<keyword evidence="6 10" id="KW-1133">Transmembrane helix</keyword>
<dbReference type="Pfam" id="PF03471">
    <property type="entry name" value="CorC_HlyC"/>
    <property type="match status" value="1"/>
</dbReference>
<dbReference type="OrthoDB" id="9798188at2"/>
<evidence type="ECO:0000259" key="12">
    <source>
        <dbReference type="PROSITE" id="PS51371"/>
    </source>
</evidence>
<dbReference type="InterPro" id="IPR044751">
    <property type="entry name" value="Ion_transp-like_CBS"/>
</dbReference>
<feature type="transmembrane region" description="Helical" evidence="11">
    <location>
        <begin position="134"/>
        <end position="156"/>
    </location>
</feature>
<evidence type="ECO:0000256" key="3">
    <source>
        <dbReference type="ARBA" id="ARBA00022475"/>
    </source>
</evidence>
<dbReference type="Gene3D" id="3.30.465.10">
    <property type="match status" value="1"/>
</dbReference>
<name>A0A4R3KJK6_9BACI</name>
<proteinExistence type="inferred from homology"/>
<evidence type="ECO:0000256" key="10">
    <source>
        <dbReference type="PROSITE-ProRule" id="PRU01193"/>
    </source>
</evidence>
<feature type="transmembrane region" description="Helical" evidence="11">
    <location>
        <begin position="58"/>
        <end position="77"/>
    </location>
</feature>
<comment type="caution">
    <text evidence="14">The sequence shown here is derived from an EMBL/GenBank/DDBJ whole genome shotgun (WGS) entry which is preliminary data.</text>
</comment>
<dbReference type="CDD" id="cd04590">
    <property type="entry name" value="CBS_pair_CorC_HlyC_assoc"/>
    <property type="match status" value="1"/>
</dbReference>
<evidence type="ECO:0000256" key="5">
    <source>
        <dbReference type="ARBA" id="ARBA00022737"/>
    </source>
</evidence>
<dbReference type="InterPro" id="IPR000644">
    <property type="entry name" value="CBS_dom"/>
</dbReference>
<sequence length="436" mass="50479">MQLLYIVLTIFFIFFSAFFVAAEFAIVKVRESRIDQLIANGNRKALHTKKIIHNLNEYLSTAQVGITLSSLALGWLGEPTFYELLLPIFERFHLPTQIQSTISFIVAFTLITYLHVVLGELTPKTIAIIKAEPLALATARPLIFFHTILFPFVWLLNGSANLLVRLMGFPTISEHDNVHSEEELKHILSRSYESGEINQTEYDYVNNIFEFDNRVAKEIMIPRTEMVCLYNNLSFEENLEIIEKEKFTRYPFVQDDKDHLIGIVNSKELILDYIKGKHQALETYAHPALMAIETTPVHELLKRMQKERTEMAILLDEYGGTAGLVTLEDMLEEIVGEIRDEFDQEERPMIEEIAENEYLVDGKVLLEDIEEKFGINLKNDEDMDTIGGWLYSKLPDVHEGSQIDFEDIVFTIEKMDRFRISKIHIRTNEEHMPLEN</sequence>
<evidence type="ECO:0000256" key="7">
    <source>
        <dbReference type="ARBA" id="ARBA00023122"/>
    </source>
</evidence>
<dbReference type="PANTHER" id="PTHR43099">
    <property type="entry name" value="UPF0053 PROTEIN YRKA"/>
    <property type="match status" value="1"/>
</dbReference>
<evidence type="ECO:0000256" key="8">
    <source>
        <dbReference type="ARBA" id="ARBA00023136"/>
    </source>
</evidence>
<evidence type="ECO:0000256" key="4">
    <source>
        <dbReference type="ARBA" id="ARBA00022692"/>
    </source>
</evidence>
<keyword evidence="7 9" id="KW-0129">CBS domain</keyword>
<evidence type="ECO:0000259" key="13">
    <source>
        <dbReference type="PROSITE" id="PS51846"/>
    </source>
</evidence>
<feature type="transmembrane region" description="Helical" evidence="11">
    <location>
        <begin position="97"/>
        <end position="122"/>
    </location>
</feature>
<evidence type="ECO:0000313" key="15">
    <source>
        <dbReference type="Proteomes" id="UP000295788"/>
    </source>
</evidence>
<dbReference type="InterPro" id="IPR002550">
    <property type="entry name" value="CNNM"/>
</dbReference>
<keyword evidence="8 10" id="KW-0472">Membrane</keyword>
<dbReference type="Gene3D" id="3.10.580.10">
    <property type="entry name" value="CBS-domain"/>
    <property type="match status" value="1"/>
</dbReference>
<keyword evidence="3" id="KW-1003">Cell membrane</keyword>
<dbReference type="InterPro" id="IPR005170">
    <property type="entry name" value="Transptr-assoc_dom"/>
</dbReference>
<dbReference type="SUPFAM" id="SSF56176">
    <property type="entry name" value="FAD-binding/transporter-associated domain-like"/>
    <property type="match status" value="1"/>
</dbReference>
<dbReference type="Pfam" id="PF01595">
    <property type="entry name" value="CNNM"/>
    <property type="match status" value="1"/>
</dbReference>
<reference evidence="14 15" key="1">
    <citation type="submission" date="2019-03" db="EMBL/GenBank/DDBJ databases">
        <title>Genomic Encyclopedia of Type Strains, Phase IV (KMG-IV): sequencing the most valuable type-strain genomes for metagenomic binning, comparative biology and taxonomic classification.</title>
        <authorList>
            <person name="Goeker M."/>
        </authorList>
    </citation>
    <scope>NUCLEOTIDE SEQUENCE [LARGE SCALE GENOMIC DNA]</scope>
    <source>
        <strain evidence="14 15">DSM 23802</strain>
    </source>
</reference>
<keyword evidence="15" id="KW-1185">Reference proteome</keyword>
<dbReference type="PROSITE" id="PS51846">
    <property type="entry name" value="CNNM"/>
    <property type="match status" value="1"/>
</dbReference>
<dbReference type="SMART" id="SM01091">
    <property type="entry name" value="CorC_HlyC"/>
    <property type="match status" value="1"/>
</dbReference>
<dbReference type="Pfam" id="PF00571">
    <property type="entry name" value="CBS"/>
    <property type="match status" value="2"/>
</dbReference>
<evidence type="ECO:0000256" key="9">
    <source>
        <dbReference type="PROSITE-ProRule" id="PRU00703"/>
    </source>
</evidence>
<dbReference type="AlphaFoldDB" id="A0A4R3KJK6"/>
<comment type="subcellular location">
    <subcellularLocation>
        <location evidence="1">Cell membrane</location>
        <topology evidence="1">Multi-pass membrane protein</topology>
    </subcellularLocation>
</comment>
<organism evidence="14 15">
    <name type="scientific">Tepidibacillus fermentans</name>
    <dbReference type="NCBI Taxonomy" id="1281767"/>
    <lineage>
        <taxon>Bacteria</taxon>
        <taxon>Bacillati</taxon>
        <taxon>Bacillota</taxon>
        <taxon>Bacilli</taxon>
        <taxon>Bacillales</taxon>
        <taxon>Bacillaceae</taxon>
        <taxon>Tepidibacillus</taxon>
    </lineage>
</organism>
<feature type="transmembrane region" description="Helical" evidence="11">
    <location>
        <begin position="6"/>
        <end position="27"/>
    </location>
</feature>
<protein>
    <submittedName>
        <fullName evidence="14">CBS domain containing-hemolysin-like protein</fullName>
    </submittedName>
</protein>
<dbReference type="FunFam" id="3.10.580.10:FF:000002">
    <property type="entry name" value="Magnesium/cobalt efflux protein CorC"/>
    <property type="match status" value="1"/>
</dbReference>
<feature type="domain" description="CBS" evidence="12">
    <location>
        <begin position="220"/>
        <end position="281"/>
    </location>
</feature>
<dbReference type="RefSeq" id="WP_132767189.1">
    <property type="nucleotide sequence ID" value="NZ_SMAB01000003.1"/>
</dbReference>
<dbReference type="InterPro" id="IPR016169">
    <property type="entry name" value="FAD-bd_PCMH_sub2"/>
</dbReference>
<accession>A0A4R3KJK6</accession>
<dbReference type="PANTHER" id="PTHR43099:SF2">
    <property type="entry name" value="UPF0053 PROTEIN YRKA"/>
    <property type="match status" value="1"/>
</dbReference>
<evidence type="ECO:0000256" key="11">
    <source>
        <dbReference type="SAM" id="Phobius"/>
    </source>
</evidence>
<dbReference type="GO" id="GO:0050660">
    <property type="term" value="F:flavin adenine dinucleotide binding"/>
    <property type="evidence" value="ECO:0007669"/>
    <property type="project" value="InterPro"/>
</dbReference>
<gene>
    <name evidence="14" type="ORF">EDD72_103113</name>
</gene>
<dbReference type="InterPro" id="IPR036318">
    <property type="entry name" value="FAD-bd_PCMH-like_sf"/>
</dbReference>
<comment type="similarity">
    <text evidence="2">Belongs to the UPF0053 family.</text>
</comment>
<feature type="domain" description="CNNM transmembrane" evidence="13">
    <location>
        <begin position="1"/>
        <end position="201"/>
    </location>
</feature>
<dbReference type="PROSITE" id="PS51371">
    <property type="entry name" value="CBS"/>
    <property type="match status" value="2"/>
</dbReference>
<dbReference type="EMBL" id="SMAB01000003">
    <property type="protein sequence ID" value="TCS83789.1"/>
    <property type="molecule type" value="Genomic_DNA"/>
</dbReference>
<feature type="domain" description="CBS" evidence="12">
    <location>
        <begin position="284"/>
        <end position="341"/>
    </location>
</feature>
<keyword evidence="4 10" id="KW-0812">Transmembrane</keyword>
<evidence type="ECO:0000256" key="2">
    <source>
        <dbReference type="ARBA" id="ARBA00006337"/>
    </source>
</evidence>
<dbReference type="Proteomes" id="UP000295788">
    <property type="component" value="Unassembled WGS sequence"/>
</dbReference>
<dbReference type="GO" id="GO:0005886">
    <property type="term" value="C:plasma membrane"/>
    <property type="evidence" value="ECO:0007669"/>
    <property type="project" value="UniProtKB-SubCell"/>
</dbReference>
<dbReference type="InterPro" id="IPR051676">
    <property type="entry name" value="UPF0053_domain"/>
</dbReference>
<evidence type="ECO:0000256" key="6">
    <source>
        <dbReference type="ARBA" id="ARBA00022989"/>
    </source>
</evidence>
<keyword evidence="5" id="KW-0677">Repeat</keyword>
<dbReference type="InterPro" id="IPR046342">
    <property type="entry name" value="CBS_dom_sf"/>
</dbReference>